<gene>
    <name evidence="1" type="ORF">KKR89_17765</name>
</gene>
<name>A0ABX8GJ16_9CELL</name>
<protein>
    <submittedName>
        <fullName evidence="1">Uncharacterized protein</fullName>
    </submittedName>
</protein>
<keyword evidence="2" id="KW-1185">Reference proteome</keyword>
<organism evidence="1 2">
    <name type="scientific">Cellulomonas dongxiuzhuiae</name>
    <dbReference type="NCBI Taxonomy" id="2819979"/>
    <lineage>
        <taxon>Bacteria</taxon>
        <taxon>Bacillati</taxon>
        <taxon>Actinomycetota</taxon>
        <taxon>Actinomycetes</taxon>
        <taxon>Micrococcales</taxon>
        <taxon>Cellulomonadaceae</taxon>
        <taxon>Cellulomonas</taxon>
    </lineage>
</organism>
<dbReference type="Proteomes" id="UP000679335">
    <property type="component" value="Chromosome"/>
</dbReference>
<dbReference type="RefSeq" id="WP_208196632.1">
    <property type="nucleotide sequence ID" value="NZ_CP076023.1"/>
</dbReference>
<reference evidence="1 2" key="1">
    <citation type="submission" date="2021-05" db="EMBL/GenBank/DDBJ databases">
        <title>Novel species in genus Cellulomonas.</title>
        <authorList>
            <person name="Zhang G."/>
        </authorList>
    </citation>
    <scope>NUCLEOTIDE SEQUENCE [LARGE SCALE GENOMIC DNA]</scope>
    <source>
        <strain evidence="2">zg-ZUI157</strain>
    </source>
</reference>
<dbReference type="EMBL" id="CP076023">
    <property type="protein sequence ID" value="QWC16059.1"/>
    <property type="molecule type" value="Genomic_DNA"/>
</dbReference>
<accession>A0ABX8GJ16</accession>
<evidence type="ECO:0000313" key="2">
    <source>
        <dbReference type="Proteomes" id="UP000679335"/>
    </source>
</evidence>
<sequence>MVDISDEAPLPVHEMAAIGGATYPPSPEPLDNPWQGQVDLSLARSLGFRPRVAIVPQARREGRL</sequence>
<evidence type="ECO:0000313" key="1">
    <source>
        <dbReference type="EMBL" id="QWC16059.1"/>
    </source>
</evidence>
<proteinExistence type="predicted"/>